<organism evidence="1 2">
    <name type="scientific">Thauera aminoaromatica</name>
    <dbReference type="NCBI Taxonomy" id="164330"/>
    <lineage>
        <taxon>Bacteria</taxon>
        <taxon>Pseudomonadati</taxon>
        <taxon>Pseudomonadota</taxon>
        <taxon>Betaproteobacteria</taxon>
        <taxon>Rhodocyclales</taxon>
        <taxon>Zoogloeaceae</taxon>
        <taxon>Thauera</taxon>
    </lineage>
</organism>
<dbReference type="RefSeq" id="WP_276656905.1">
    <property type="nucleotide sequence ID" value="NZ_SSFD01000046.1"/>
</dbReference>
<dbReference type="Proteomes" id="UP000321192">
    <property type="component" value="Unassembled WGS sequence"/>
</dbReference>
<dbReference type="EMBL" id="SSFD01000046">
    <property type="protein sequence ID" value="TXH90492.1"/>
    <property type="molecule type" value="Genomic_DNA"/>
</dbReference>
<dbReference type="InterPro" id="IPR010466">
    <property type="entry name" value="DUF1058"/>
</dbReference>
<evidence type="ECO:0008006" key="3">
    <source>
        <dbReference type="Google" id="ProtNLM"/>
    </source>
</evidence>
<proteinExistence type="predicted"/>
<evidence type="ECO:0000313" key="1">
    <source>
        <dbReference type="EMBL" id="TXH90492.1"/>
    </source>
</evidence>
<dbReference type="AlphaFoldDB" id="A0A5C7T469"/>
<gene>
    <name evidence="1" type="ORF">E6Q80_03390</name>
</gene>
<reference evidence="1 2" key="1">
    <citation type="submission" date="2018-09" db="EMBL/GenBank/DDBJ databases">
        <title>Metagenome Assembled Genomes from an Advanced Water Purification Facility.</title>
        <authorList>
            <person name="Stamps B.W."/>
            <person name="Spear J.R."/>
        </authorList>
    </citation>
    <scope>NUCLEOTIDE SEQUENCE [LARGE SCALE GENOMIC DNA]</scope>
    <source>
        <strain evidence="1">Bin_27_1</strain>
    </source>
</reference>
<dbReference type="Gene3D" id="2.30.30.40">
    <property type="entry name" value="SH3 Domains"/>
    <property type="match status" value="2"/>
</dbReference>
<comment type="caution">
    <text evidence="1">The sequence shown here is derived from an EMBL/GenBank/DDBJ whole genome shotgun (WGS) entry which is preliminary data.</text>
</comment>
<name>A0A5C7T469_THASP</name>
<evidence type="ECO:0000313" key="2">
    <source>
        <dbReference type="Proteomes" id="UP000321192"/>
    </source>
</evidence>
<accession>A0A5C7T469</accession>
<dbReference type="Pfam" id="PF06347">
    <property type="entry name" value="SH3_4"/>
    <property type="match status" value="2"/>
</dbReference>
<sequence length="165" mass="17766">MKRARRPSPQIPSAPLGRALLMLAVSAPLGGAALPVAAQAIEYRSVAASTLLREQPAPDAEALFRLRPGTPVEIVVREDGWMRVRDPAGGFGWVEGGALVTRRTVIVTAERAIVRRAAQETAAPAFEATRNVVLELLEPASEGWARVRHVEGFEGYVHASEVWGL</sequence>
<protein>
    <recommendedName>
        <fullName evidence="3">SH3 domain-containing protein</fullName>
    </recommendedName>
</protein>